<accession>A0A0P1MPG6</accession>
<dbReference type="CDD" id="cd04301">
    <property type="entry name" value="NAT_SF"/>
    <property type="match status" value="1"/>
</dbReference>
<accession>A0A0P1N0G4</accession>
<dbReference type="EMBL" id="FAOP01000006">
    <property type="protein sequence ID" value="CUU06680.1"/>
    <property type="molecule type" value="Genomic_DNA"/>
</dbReference>
<accession>A0A0S4N791</accession>
<keyword evidence="3" id="KW-0808">Transferase</keyword>
<accession>A0A0P1LRS5</accession>
<accession>A0A0P1LES9</accession>
<dbReference type="PROSITE" id="PS51186">
    <property type="entry name" value="GNAT"/>
    <property type="match status" value="1"/>
</dbReference>
<accession>A0A0N7MRM4</accession>
<gene>
    <name evidence="3" type="ORF">JGI4_01573</name>
    <name evidence="2" type="ORF">JGI8_00923</name>
</gene>
<dbReference type="RefSeq" id="WP_047134469.1">
    <property type="nucleotide sequence ID" value="NZ_CZVI01000009.1"/>
</dbReference>
<sequence>MQIRKFKNKDREKIIKILNETNMFTEEEINVAIEVIDDFLARQEESGYEIYSAVDDEDASIGYICFGKRPLTQGTYDVYWIAVDPSLQGNGIGKKLMKFAEQKIKEKGGNLILVETSSQEKYLKTRLFYKACGYEEIARIRDFYKKGDDLTIFAKYI</sequence>
<dbReference type="OrthoDB" id="9789603at2"/>
<dbReference type="Gene3D" id="3.40.630.30">
    <property type="match status" value="1"/>
</dbReference>
<dbReference type="Pfam" id="PF13508">
    <property type="entry name" value="Acetyltransf_7"/>
    <property type="match status" value="1"/>
</dbReference>
<dbReference type="AlphaFoldDB" id="A0A0P1NZ19"/>
<accession>A0A0P1LVD3</accession>
<evidence type="ECO:0000313" key="2">
    <source>
        <dbReference type="EMBL" id="CUS85638.1"/>
    </source>
</evidence>
<evidence type="ECO:0000313" key="4">
    <source>
        <dbReference type="Proteomes" id="UP000182011"/>
    </source>
</evidence>
<proteinExistence type="predicted"/>
<dbReference type="InterPro" id="IPR016181">
    <property type="entry name" value="Acyl_CoA_acyltransferase"/>
</dbReference>
<accession>A0A0P1MJ54</accession>
<reference evidence="2 5" key="1">
    <citation type="submission" date="2015-11" db="EMBL/GenBank/DDBJ databases">
        <authorList>
            <person name="Varghese N."/>
        </authorList>
    </citation>
    <scope>NUCLEOTIDE SEQUENCE [LARGE SCALE GENOMIC DNA]</scope>
    <source>
        <strain evidence="2 5">JGI-8</strain>
    </source>
</reference>
<accession>A0A0P1LUU7</accession>
<keyword evidence="5" id="KW-1185">Reference proteome</keyword>
<dbReference type="PANTHER" id="PTHR43072:SF60">
    <property type="entry name" value="L-2,4-DIAMINOBUTYRIC ACID ACETYLTRANSFERASE"/>
    <property type="match status" value="1"/>
</dbReference>
<accession>A0A0P1NZ19</accession>
<evidence type="ECO:0000313" key="5">
    <source>
        <dbReference type="Proteomes" id="UP000182200"/>
    </source>
</evidence>
<protein>
    <submittedName>
        <fullName evidence="3">Aminoglycoside 6'-N-acetyltransferase I</fullName>
    </submittedName>
</protein>
<feature type="domain" description="N-acetyltransferase" evidence="1">
    <location>
        <begin position="1"/>
        <end position="157"/>
    </location>
</feature>
<reference evidence="3 4" key="2">
    <citation type="submission" date="2015-11" db="EMBL/GenBank/DDBJ databases">
        <authorList>
            <person name="Zhang Y."/>
            <person name="Guo Z."/>
        </authorList>
    </citation>
    <scope>NUCLEOTIDE SEQUENCE [LARGE SCALE GENOMIC DNA]</scope>
    <source>
        <strain evidence="3">JGI-4</strain>
    </source>
</reference>
<accession>A0A0P1LT20</accession>
<dbReference type="Proteomes" id="UP000182200">
    <property type="component" value="Unassembled WGS sequence"/>
</dbReference>
<accession>A0A0P1LCC8</accession>
<dbReference type="InterPro" id="IPR000182">
    <property type="entry name" value="GNAT_dom"/>
</dbReference>
<organism evidence="3 4">
    <name type="scientific">Candidatus Kryptonium thompsonii</name>
    <dbReference type="NCBI Taxonomy" id="1633631"/>
    <lineage>
        <taxon>Bacteria</taxon>
        <taxon>Pseudomonadati</taxon>
        <taxon>Candidatus Kryptoniota</taxon>
        <taxon>Candidatus Kryptonium</taxon>
    </lineage>
</organism>
<dbReference type="SUPFAM" id="SSF55729">
    <property type="entry name" value="Acyl-CoA N-acyltransferases (Nat)"/>
    <property type="match status" value="1"/>
</dbReference>
<evidence type="ECO:0000259" key="1">
    <source>
        <dbReference type="PROSITE" id="PS51186"/>
    </source>
</evidence>
<evidence type="ECO:0000313" key="3">
    <source>
        <dbReference type="EMBL" id="CUU06680.1"/>
    </source>
</evidence>
<dbReference type="EMBL" id="CZVI01000009">
    <property type="protein sequence ID" value="CUS85638.1"/>
    <property type="molecule type" value="Genomic_DNA"/>
</dbReference>
<dbReference type="PANTHER" id="PTHR43072">
    <property type="entry name" value="N-ACETYLTRANSFERASE"/>
    <property type="match status" value="1"/>
</dbReference>
<dbReference type="STRING" id="1633631.GCA_001442925_01568"/>
<dbReference type="GO" id="GO:0016747">
    <property type="term" value="F:acyltransferase activity, transferring groups other than amino-acyl groups"/>
    <property type="evidence" value="ECO:0007669"/>
    <property type="project" value="InterPro"/>
</dbReference>
<dbReference type="Proteomes" id="UP000182011">
    <property type="component" value="Unassembled WGS sequence"/>
</dbReference>
<name>A0A0P1NZ19_9BACT</name>